<gene>
    <name evidence="8" type="ORF">EJB05_23482</name>
</gene>
<dbReference type="InterPro" id="IPR014729">
    <property type="entry name" value="Rossmann-like_a/b/a_fold"/>
</dbReference>
<keyword evidence="9" id="KW-1185">Reference proteome</keyword>
<keyword evidence="6" id="KW-0175">Coiled coil</keyword>
<dbReference type="CDD" id="cd16655">
    <property type="entry name" value="RING-Ubox_WDSUB1-like"/>
    <property type="match status" value="1"/>
</dbReference>
<keyword evidence="4" id="KW-0808">Transferase</keyword>
<name>A0A5J9V8I4_9POAL</name>
<dbReference type="EC" id="2.3.2.27" evidence="3"/>
<dbReference type="PANTHER" id="PTHR45647:SF3">
    <property type="entry name" value="OS10G0552400 PROTEIN"/>
    <property type="match status" value="1"/>
</dbReference>
<dbReference type="PANTHER" id="PTHR45647">
    <property type="entry name" value="OS02G0152300 PROTEIN"/>
    <property type="match status" value="1"/>
</dbReference>
<dbReference type="PROSITE" id="PS51698">
    <property type="entry name" value="U_BOX"/>
    <property type="match status" value="1"/>
</dbReference>
<dbReference type="Gramene" id="TVU31781">
    <property type="protein sequence ID" value="TVU31781"/>
    <property type="gene ID" value="EJB05_23482"/>
</dbReference>
<dbReference type="Proteomes" id="UP000324897">
    <property type="component" value="Chromosome 1"/>
</dbReference>
<feature type="domain" description="U-box" evidence="7">
    <location>
        <begin position="388"/>
        <end position="462"/>
    </location>
</feature>
<evidence type="ECO:0000313" key="9">
    <source>
        <dbReference type="Proteomes" id="UP000324897"/>
    </source>
</evidence>
<dbReference type="UniPathway" id="UPA00143"/>
<evidence type="ECO:0000259" key="7">
    <source>
        <dbReference type="PROSITE" id="PS51698"/>
    </source>
</evidence>
<dbReference type="Pfam" id="PF04564">
    <property type="entry name" value="U-box"/>
    <property type="match status" value="1"/>
</dbReference>
<dbReference type="OrthoDB" id="10064100at2759"/>
<evidence type="ECO:0000256" key="3">
    <source>
        <dbReference type="ARBA" id="ARBA00012483"/>
    </source>
</evidence>
<keyword evidence="5" id="KW-0833">Ubl conjugation pathway</keyword>
<dbReference type="InterPro" id="IPR013083">
    <property type="entry name" value="Znf_RING/FYVE/PHD"/>
</dbReference>
<dbReference type="InterPro" id="IPR051348">
    <property type="entry name" value="U-box_ubiquitin_ligases"/>
</dbReference>
<dbReference type="GO" id="GO:0016567">
    <property type="term" value="P:protein ubiquitination"/>
    <property type="evidence" value="ECO:0007669"/>
    <property type="project" value="UniProtKB-UniPathway"/>
</dbReference>
<comment type="caution">
    <text evidence="8">The sequence shown here is derived from an EMBL/GenBank/DDBJ whole genome shotgun (WGS) entry which is preliminary data.</text>
</comment>
<evidence type="ECO:0000256" key="6">
    <source>
        <dbReference type="SAM" id="Coils"/>
    </source>
</evidence>
<proteinExistence type="predicted"/>
<protein>
    <recommendedName>
        <fullName evidence="3">RING-type E3 ubiquitin transferase</fullName>
        <ecNumber evidence="3">2.3.2.27</ecNumber>
    </recommendedName>
</protein>
<feature type="coiled-coil region" evidence="6">
    <location>
        <begin position="218"/>
        <end position="300"/>
    </location>
</feature>
<dbReference type="SUPFAM" id="SSF57850">
    <property type="entry name" value="RING/U-box"/>
    <property type="match status" value="1"/>
</dbReference>
<dbReference type="CDD" id="cd01989">
    <property type="entry name" value="USP_STK_Ubox_N"/>
    <property type="match status" value="1"/>
</dbReference>
<reference evidence="8 9" key="1">
    <citation type="journal article" date="2019" name="Sci. Rep.">
        <title>A high-quality genome of Eragrostis curvula grass provides insights into Poaceae evolution and supports new strategies to enhance forage quality.</title>
        <authorList>
            <person name="Carballo J."/>
            <person name="Santos B.A.C.M."/>
            <person name="Zappacosta D."/>
            <person name="Garbus I."/>
            <person name="Selva J.P."/>
            <person name="Gallo C.A."/>
            <person name="Diaz A."/>
            <person name="Albertini E."/>
            <person name="Caccamo M."/>
            <person name="Echenique V."/>
        </authorList>
    </citation>
    <scope>NUCLEOTIDE SEQUENCE [LARGE SCALE GENOMIC DNA]</scope>
    <source>
        <strain evidence="9">cv. Victoria</strain>
        <tissue evidence="8">Leaf</tissue>
    </source>
</reference>
<dbReference type="Gene3D" id="3.30.40.10">
    <property type="entry name" value="Zinc/RING finger domain, C3HC4 (zinc finger)"/>
    <property type="match status" value="1"/>
</dbReference>
<comment type="catalytic activity">
    <reaction evidence="1">
        <text>S-ubiquitinyl-[E2 ubiquitin-conjugating enzyme]-L-cysteine + [acceptor protein]-L-lysine = [E2 ubiquitin-conjugating enzyme]-L-cysteine + N(6)-ubiquitinyl-[acceptor protein]-L-lysine.</text>
        <dbReference type="EC" id="2.3.2.27"/>
    </reaction>
</comment>
<evidence type="ECO:0000256" key="5">
    <source>
        <dbReference type="ARBA" id="ARBA00022786"/>
    </source>
</evidence>
<dbReference type="InterPro" id="IPR003613">
    <property type="entry name" value="Ubox_domain"/>
</dbReference>
<organism evidence="8 9">
    <name type="scientific">Eragrostis curvula</name>
    <name type="common">weeping love grass</name>
    <dbReference type="NCBI Taxonomy" id="38414"/>
    <lineage>
        <taxon>Eukaryota</taxon>
        <taxon>Viridiplantae</taxon>
        <taxon>Streptophyta</taxon>
        <taxon>Embryophyta</taxon>
        <taxon>Tracheophyta</taxon>
        <taxon>Spermatophyta</taxon>
        <taxon>Magnoliopsida</taxon>
        <taxon>Liliopsida</taxon>
        <taxon>Poales</taxon>
        <taxon>Poaceae</taxon>
        <taxon>PACMAD clade</taxon>
        <taxon>Chloridoideae</taxon>
        <taxon>Eragrostideae</taxon>
        <taxon>Eragrostidinae</taxon>
        <taxon>Eragrostis</taxon>
    </lineage>
</organism>
<sequence>MAAAATEKVFVALPAEFKAGQSTLSWALSHFGGGGGTIVITHVHVPSQMIPVMGSKFHASKVSPEQLTLFRWVEREKVNKMLNDYVHQCSKMKVKCEKLVYEKEDVAAGLIDLIALRGVTKLVMPAAADGKYSRKMDKPKSRTAIEIMQRADPSCKIWFVCKEQLICTRDKEIAQGFPPRLGPSVLPDFAQHSLQLSAHGEEIYPQEEGDFVLELGLYAEIDEACKAAESLMRRALNESSRRQKADEELVSALHKAKEYQEMYLEEVRKREELEEALARANREIAQLRQANNQFKDEQDRTITDELHDDEMAETSSVVERRDVDTNTDFGLGTEGGQRSTATMAQDEYVQIKIGHDNGATELRALLEQSKVDVFSPSSVIQSPYDEDCTPSYFLCPILQEVMTDPLVAADGFTYEAGAIREWLEAGREVSPVTGQPLAHPELAPNFALRGVIQEFVIRRRQNRF</sequence>
<dbReference type="SMART" id="SM00504">
    <property type="entry name" value="Ubox"/>
    <property type="match status" value="1"/>
</dbReference>
<evidence type="ECO:0000256" key="2">
    <source>
        <dbReference type="ARBA" id="ARBA00004906"/>
    </source>
</evidence>
<dbReference type="Gene3D" id="3.40.50.620">
    <property type="entry name" value="HUPs"/>
    <property type="match status" value="1"/>
</dbReference>
<evidence type="ECO:0000256" key="1">
    <source>
        <dbReference type="ARBA" id="ARBA00000900"/>
    </source>
</evidence>
<evidence type="ECO:0000256" key="4">
    <source>
        <dbReference type="ARBA" id="ARBA00022679"/>
    </source>
</evidence>
<dbReference type="AlphaFoldDB" id="A0A5J9V8I4"/>
<comment type="pathway">
    <text evidence="2">Protein modification; protein ubiquitination.</text>
</comment>
<dbReference type="GO" id="GO:0061630">
    <property type="term" value="F:ubiquitin protein ligase activity"/>
    <property type="evidence" value="ECO:0007669"/>
    <property type="project" value="UniProtKB-EC"/>
</dbReference>
<evidence type="ECO:0000313" key="8">
    <source>
        <dbReference type="EMBL" id="TVU31781.1"/>
    </source>
</evidence>
<accession>A0A5J9V8I4</accession>
<dbReference type="EMBL" id="RWGY01000011">
    <property type="protein sequence ID" value="TVU31781.1"/>
    <property type="molecule type" value="Genomic_DNA"/>
</dbReference>